<proteinExistence type="predicted"/>
<keyword evidence="4 5" id="KW-0413">Isomerase</keyword>
<dbReference type="PANTHER" id="PTHR45625:SF4">
    <property type="entry name" value="PEPTIDYLPROLYL ISOMERASE DOMAIN AND WD REPEAT-CONTAINING PROTEIN 1"/>
    <property type="match status" value="1"/>
</dbReference>
<dbReference type="EC" id="5.2.1.8" evidence="2 5"/>
<dbReference type="InterPro" id="IPR046357">
    <property type="entry name" value="PPIase_dom_sf"/>
</dbReference>
<dbReference type="EMBL" id="BMGM01000006">
    <property type="protein sequence ID" value="GGE36009.1"/>
    <property type="molecule type" value="Genomic_DNA"/>
</dbReference>
<dbReference type="PRINTS" id="PR00153">
    <property type="entry name" value="CSAPPISMRASE"/>
</dbReference>
<dbReference type="Gene3D" id="2.40.100.10">
    <property type="entry name" value="Cyclophilin-like"/>
    <property type="match status" value="1"/>
</dbReference>
<evidence type="ECO:0000256" key="2">
    <source>
        <dbReference type="ARBA" id="ARBA00013194"/>
    </source>
</evidence>
<dbReference type="InterPro" id="IPR002130">
    <property type="entry name" value="Cyclophilin-type_PPIase_dom"/>
</dbReference>
<evidence type="ECO:0000313" key="9">
    <source>
        <dbReference type="Proteomes" id="UP000599179"/>
    </source>
</evidence>
<evidence type="ECO:0000313" key="8">
    <source>
        <dbReference type="EMBL" id="GGE36009.1"/>
    </source>
</evidence>
<evidence type="ECO:0000256" key="4">
    <source>
        <dbReference type="ARBA" id="ARBA00023235"/>
    </source>
</evidence>
<keyword evidence="3 5" id="KW-0697">Rotamase</keyword>
<evidence type="ECO:0000256" key="5">
    <source>
        <dbReference type="PROSITE-ProRule" id="PRU00277"/>
    </source>
</evidence>
<sequence>MNKMKIIIAVLSFSLFSTSCDQYPDLEEGLYAQFETTQGDFIVELHHDKAPMTVANFVALAEGKHPMVDEEFKGKPYFEGIVFHRVIKDFMIQAGDPTGSGQGGPGYKFPDEVDSGLGHDSEGILSMANAGPGTNGSQFFITLAPTPHLDGKHSVFGKVAKGQEIINKIGNVETAEADKPKEDVVINKVNIIRKGSEAKDFDATSVFETKFNEIEEQRAEAAAKLEKELDKASEGFDKTDSGLRYLITEANESGQEVKAGDLISVHYSGQFLDGKVFDSSLDRGEPIEFNVGTGRVIPGWDEGLQLLKVGEKATFIIPSELAYGERGVGPIPPNTPLKFEVEIMDVVED</sequence>
<evidence type="ECO:0000256" key="3">
    <source>
        <dbReference type="ARBA" id="ARBA00023110"/>
    </source>
</evidence>
<comment type="catalytic activity">
    <reaction evidence="1 5">
        <text>[protein]-peptidylproline (omega=180) = [protein]-peptidylproline (omega=0)</text>
        <dbReference type="Rhea" id="RHEA:16237"/>
        <dbReference type="Rhea" id="RHEA-COMP:10747"/>
        <dbReference type="Rhea" id="RHEA-COMP:10748"/>
        <dbReference type="ChEBI" id="CHEBI:83833"/>
        <dbReference type="ChEBI" id="CHEBI:83834"/>
        <dbReference type="EC" id="5.2.1.8"/>
    </reaction>
</comment>
<dbReference type="SUPFAM" id="SSF50891">
    <property type="entry name" value="Cyclophilin-like"/>
    <property type="match status" value="1"/>
</dbReference>
<evidence type="ECO:0000259" key="7">
    <source>
        <dbReference type="PROSITE" id="PS50072"/>
    </source>
</evidence>
<organism evidence="8 9">
    <name type="scientific">Psychroflexus planctonicus</name>
    <dbReference type="NCBI Taxonomy" id="1526575"/>
    <lineage>
        <taxon>Bacteria</taxon>
        <taxon>Pseudomonadati</taxon>
        <taxon>Bacteroidota</taxon>
        <taxon>Flavobacteriia</taxon>
        <taxon>Flavobacteriales</taxon>
        <taxon>Flavobacteriaceae</taxon>
        <taxon>Psychroflexus</taxon>
    </lineage>
</organism>
<accession>A0ABQ1SJ16</accession>
<dbReference type="Gene3D" id="3.10.50.40">
    <property type="match status" value="1"/>
</dbReference>
<dbReference type="PROSITE" id="PS50072">
    <property type="entry name" value="CSA_PPIASE_2"/>
    <property type="match status" value="1"/>
</dbReference>
<dbReference type="PROSITE" id="PS51257">
    <property type="entry name" value="PROKAR_LIPOPROTEIN"/>
    <property type="match status" value="1"/>
</dbReference>
<feature type="domain" description="PPIase cyclophilin-type" evidence="7">
    <location>
        <begin position="39"/>
        <end position="191"/>
    </location>
</feature>
<protein>
    <recommendedName>
        <fullName evidence="2 5">peptidylprolyl isomerase</fullName>
        <ecNumber evidence="2 5">5.2.1.8</ecNumber>
    </recommendedName>
</protein>
<dbReference type="PANTHER" id="PTHR45625">
    <property type="entry name" value="PEPTIDYL-PROLYL CIS-TRANS ISOMERASE-RELATED"/>
    <property type="match status" value="1"/>
</dbReference>
<comment type="caution">
    <text evidence="8">The sequence shown here is derived from an EMBL/GenBank/DDBJ whole genome shotgun (WGS) entry which is preliminary data.</text>
</comment>
<dbReference type="InterPro" id="IPR001179">
    <property type="entry name" value="PPIase_FKBP_dom"/>
</dbReference>
<dbReference type="PROSITE" id="PS50059">
    <property type="entry name" value="FKBP_PPIASE"/>
    <property type="match status" value="1"/>
</dbReference>
<dbReference type="Pfam" id="PF00160">
    <property type="entry name" value="Pro_isomerase"/>
    <property type="match status" value="1"/>
</dbReference>
<evidence type="ECO:0000256" key="1">
    <source>
        <dbReference type="ARBA" id="ARBA00000971"/>
    </source>
</evidence>
<feature type="domain" description="PPIase FKBP-type" evidence="6">
    <location>
        <begin position="260"/>
        <end position="347"/>
    </location>
</feature>
<name>A0ABQ1SJ16_9FLAO</name>
<keyword evidence="9" id="KW-1185">Reference proteome</keyword>
<gene>
    <name evidence="8" type="primary">ppiC</name>
    <name evidence="8" type="ORF">GCM10010832_15250</name>
</gene>
<evidence type="ECO:0000259" key="6">
    <source>
        <dbReference type="PROSITE" id="PS50059"/>
    </source>
</evidence>
<dbReference type="Pfam" id="PF00254">
    <property type="entry name" value="FKBP_C"/>
    <property type="match status" value="1"/>
</dbReference>
<dbReference type="RefSeq" id="WP_188458514.1">
    <property type="nucleotide sequence ID" value="NZ_BMGM01000006.1"/>
</dbReference>
<dbReference type="SUPFAM" id="SSF54534">
    <property type="entry name" value="FKBP-like"/>
    <property type="match status" value="1"/>
</dbReference>
<dbReference type="Proteomes" id="UP000599179">
    <property type="component" value="Unassembled WGS sequence"/>
</dbReference>
<dbReference type="InterPro" id="IPR029000">
    <property type="entry name" value="Cyclophilin-like_dom_sf"/>
</dbReference>
<dbReference type="GO" id="GO:0016853">
    <property type="term" value="F:isomerase activity"/>
    <property type="evidence" value="ECO:0007669"/>
    <property type="project" value="UniProtKB-KW"/>
</dbReference>
<dbReference type="InterPro" id="IPR044666">
    <property type="entry name" value="Cyclophilin_A-like"/>
</dbReference>
<dbReference type="CDD" id="cd00317">
    <property type="entry name" value="cyclophilin"/>
    <property type="match status" value="1"/>
</dbReference>
<reference evidence="9" key="1">
    <citation type="journal article" date="2019" name="Int. J. Syst. Evol. Microbiol.">
        <title>The Global Catalogue of Microorganisms (GCM) 10K type strain sequencing project: providing services to taxonomists for standard genome sequencing and annotation.</title>
        <authorList>
            <consortium name="The Broad Institute Genomics Platform"/>
            <consortium name="The Broad Institute Genome Sequencing Center for Infectious Disease"/>
            <person name="Wu L."/>
            <person name="Ma J."/>
        </authorList>
    </citation>
    <scope>NUCLEOTIDE SEQUENCE [LARGE SCALE GENOMIC DNA]</scope>
    <source>
        <strain evidence="9">CGMCC 1.12931</strain>
    </source>
</reference>